<accession>A0A183V2K7</accession>
<dbReference type="GO" id="GO:0048024">
    <property type="term" value="P:regulation of mRNA splicing, via spliceosome"/>
    <property type="evidence" value="ECO:0007669"/>
    <property type="project" value="TreeGrafter"/>
</dbReference>
<keyword evidence="2" id="KW-0694">RNA-binding</keyword>
<dbReference type="InterPro" id="IPR004087">
    <property type="entry name" value="KH_dom"/>
</dbReference>
<evidence type="ECO:0000313" key="7">
    <source>
        <dbReference type="WBParaSite" id="TCNE_0001497701-mRNA-1"/>
    </source>
</evidence>
<proteinExistence type="predicted"/>
<dbReference type="GO" id="GO:0005634">
    <property type="term" value="C:nucleus"/>
    <property type="evidence" value="ECO:0007669"/>
    <property type="project" value="TreeGrafter"/>
</dbReference>
<dbReference type="PANTHER" id="PTHR11208:SF125">
    <property type="entry name" value="KH DOMAIN-CONTAINING RNA-BINDING PROTEIN QKI"/>
    <property type="match status" value="1"/>
</dbReference>
<protein>
    <submittedName>
        <fullName evidence="7">KH domain-containing protein</fullName>
    </submittedName>
</protein>
<reference evidence="7" key="1">
    <citation type="submission" date="2016-06" db="UniProtKB">
        <authorList>
            <consortium name="WormBaseParasite"/>
        </authorList>
    </citation>
    <scope>IDENTIFICATION</scope>
</reference>
<evidence type="ECO:0000313" key="6">
    <source>
        <dbReference type="Proteomes" id="UP000050794"/>
    </source>
</evidence>
<gene>
    <name evidence="5" type="ORF">TCNE_LOCUS14977</name>
</gene>
<dbReference type="InterPro" id="IPR032377">
    <property type="entry name" value="STAR_dimer"/>
</dbReference>
<dbReference type="SUPFAM" id="SSF54791">
    <property type="entry name" value="Eukaryotic type KH-domain (KH-domain type I)"/>
    <property type="match status" value="1"/>
</dbReference>
<evidence type="ECO:0000313" key="5">
    <source>
        <dbReference type="EMBL" id="VDM46298.1"/>
    </source>
</evidence>
<keyword evidence="1" id="KW-0217">Developmental protein</keyword>
<evidence type="ECO:0000256" key="3">
    <source>
        <dbReference type="SAM" id="MobiDB-lite"/>
    </source>
</evidence>
<feature type="compositionally biased region" description="Low complexity" evidence="3">
    <location>
        <begin position="52"/>
        <end position="64"/>
    </location>
</feature>
<dbReference type="AlphaFoldDB" id="A0A183V2K7"/>
<sequence>MDPPTENGHSHFGQPLVKLRKGIEAFQLPGDLVTPKKPLYSRRSERGTGLPSFADAGSSSASEGISSSDCTMEYLADLIKEKRQLEIFPQFFPHTERLIDEEITRVRMVLFHCSFSIEKVDLPDPQGDPITVQKKVYVPCKEHPDVNYLQYFSQGVMFVFLYHCQYNFVGRLLGPRGMTAKQLEQETGCKIMVRGRGSMRDHRNEELKRGKPNWEHLDDDLHVLVQCEDTPNRVYLKLKICVEQIKKLLQEGADDLKRKQLMELAIFNGTYRPVKQMRGAQLVSPLSLVSPTRQPPSSLPSPPILVSPVGSPITSANNTGSAPTMNSFMQSPNIDYNMFMK</sequence>
<dbReference type="GO" id="GO:0003729">
    <property type="term" value="F:mRNA binding"/>
    <property type="evidence" value="ECO:0007669"/>
    <property type="project" value="TreeGrafter"/>
</dbReference>
<dbReference type="Proteomes" id="UP000050794">
    <property type="component" value="Unassembled WGS sequence"/>
</dbReference>
<dbReference type="WBParaSite" id="TCNE_0001497701-mRNA-1">
    <property type="protein sequence ID" value="TCNE_0001497701-mRNA-1"/>
    <property type="gene ID" value="TCNE_0001497701"/>
</dbReference>
<dbReference type="Pfam" id="PF22675">
    <property type="entry name" value="KH-I_KHDC4-BBP"/>
    <property type="match status" value="1"/>
</dbReference>
<dbReference type="InterPro" id="IPR045071">
    <property type="entry name" value="BBP-like"/>
</dbReference>
<dbReference type="EMBL" id="UYWY01022562">
    <property type="protein sequence ID" value="VDM46298.1"/>
    <property type="molecule type" value="Genomic_DNA"/>
</dbReference>
<evidence type="ECO:0000259" key="4">
    <source>
        <dbReference type="SMART" id="SM00322"/>
    </source>
</evidence>
<dbReference type="PANTHER" id="PTHR11208">
    <property type="entry name" value="RNA-BINDING PROTEIN RELATED"/>
    <property type="match status" value="1"/>
</dbReference>
<feature type="region of interest" description="Disordered" evidence="3">
    <location>
        <begin position="37"/>
        <end position="64"/>
    </location>
</feature>
<organism evidence="6 7">
    <name type="scientific">Toxocara canis</name>
    <name type="common">Canine roundworm</name>
    <dbReference type="NCBI Taxonomy" id="6265"/>
    <lineage>
        <taxon>Eukaryota</taxon>
        <taxon>Metazoa</taxon>
        <taxon>Ecdysozoa</taxon>
        <taxon>Nematoda</taxon>
        <taxon>Chromadorea</taxon>
        <taxon>Rhabditida</taxon>
        <taxon>Spirurina</taxon>
        <taxon>Ascaridomorpha</taxon>
        <taxon>Ascaridoidea</taxon>
        <taxon>Toxocaridae</taxon>
        <taxon>Toxocara</taxon>
    </lineage>
</organism>
<feature type="domain" description="K Homology" evidence="4">
    <location>
        <begin position="130"/>
        <end position="250"/>
    </location>
</feature>
<dbReference type="Pfam" id="PF16544">
    <property type="entry name" value="STAR_dimer"/>
    <property type="match status" value="1"/>
</dbReference>
<reference evidence="5 6" key="2">
    <citation type="submission" date="2018-11" db="EMBL/GenBank/DDBJ databases">
        <authorList>
            <consortium name="Pathogen Informatics"/>
        </authorList>
    </citation>
    <scope>NUCLEOTIDE SEQUENCE [LARGE SCALE GENOMIC DNA]</scope>
</reference>
<dbReference type="SMART" id="SM00322">
    <property type="entry name" value="KH"/>
    <property type="match status" value="1"/>
</dbReference>
<keyword evidence="6" id="KW-1185">Reference proteome</keyword>
<evidence type="ECO:0000256" key="1">
    <source>
        <dbReference type="ARBA" id="ARBA00022473"/>
    </source>
</evidence>
<dbReference type="Gene3D" id="3.30.1370.10">
    <property type="entry name" value="K Homology domain, type 1"/>
    <property type="match status" value="1"/>
</dbReference>
<dbReference type="Gene3D" id="1.20.5.4010">
    <property type="match status" value="1"/>
</dbReference>
<name>A0A183V2K7_TOXCA</name>
<dbReference type="InterPro" id="IPR055256">
    <property type="entry name" value="KH_1_KHDC4/BBP-like"/>
</dbReference>
<evidence type="ECO:0000256" key="2">
    <source>
        <dbReference type="ARBA" id="ARBA00022884"/>
    </source>
</evidence>
<dbReference type="InterPro" id="IPR036612">
    <property type="entry name" value="KH_dom_type_1_sf"/>
</dbReference>